<dbReference type="InterPro" id="IPR008979">
    <property type="entry name" value="Galactose-bd-like_sf"/>
</dbReference>
<name>A0A133KDL4_9FIRM</name>
<keyword evidence="3" id="KW-1185">Reference proteome</keyword>
<dbReference type="Gene3D" id="2.60.120.260">
    <property type="entry name" value="Galactose-binding domain-like"/>
    <property type="match status" value="1"/>
</dbReference>
<accession>A0A133KDL4</accession>
<dbReference type="AlphaFoldDB" id="A0A133KDL4"/>
<comment type="caution">
    <text evidence="2">The sequence shown here is derived from an EMBL/GenBank/DDBJ whole genome shotgun (WGS) entry which is preliminary data.</text>
</comment>
<reference evidence="3" key="1">
    <citation type="submission" date="2016-01" db="EMBL/GenBank/DDBJ databases">
        <authorList>
            <person name="Mitreva M."/>
            <person name="Pepin K.H."/>
            <person name="Mihindukulasuriya K.A."/>
            <person name="Fulton R."/>
            <person name="Fronick C."/>
            <person name="O'Laughlin M."/>
            <person name="Miner T."/>
            <person name="Herter B."/>
            <person name="Rosa B.A."/>
            <person name="Cordes M."/>
            <person name="Tomlinson C."/>
            <person name="Wollam A."/>
            <person name="Palsikar V.B."/>
            <person name="Mardis E.R."/>
            <person name="Wilson R.K."/>
        </authorList>
    </citation>
    <scope>NUCLEOTIDE SEQUENCE [LARGE SCALE GENOMIC DNA]</scope>
    <source>
        <strain evidence="3">MJR8151</strain>
    </source>
</reference>
<gene>
    <name evidence="2" type="ORF">HMPREF3200_01385</name>
</gene>
<dbReference type="SUPFAM" id="SSF49785">
    <property type="entry name" value="Galactose-binding domain-like"/>
    <property type="match status" value="1"/>
</dbReference>
<dbReference type="OrthoDB" id="10016613at2"/>
<organism evidence="2 3">
    <name type="scientific">Anaerococcus tetradius</name>
    <dbReference type="NCBI Taxonomy" id="33036"/>
    <lineage>
        <taxon>Bacteria</taxon>
        <taxon>Bacillati</taxon>
        <taxon>Bacillota</taxon>
        <taxon>Tissierellia</taxon>
        <taxon>Tissierellales</taxon>
        <taxon>Peptoniphilaceae</taxon>
        <taxon>Anaerococcus</taxon>
    </lineage>
</organism>
<feature type="region of interest" description="Disordered" evidence="1">
    <location>
        <begin position="130"/>
        <end position="153"/>
    </location>
</feature>
<dbReference type="PATRIC" id="fig|33036.3.peg.1372"/>
<dbReference type="STRING" id="33036.HMPREF3200_01385"/>
<evidence type="ECO:0000313" key="2">
    <source>
        <dbReference type="EMBL" id="KWZ77564.1"/>
    </source>
</evidence>
<evidence type="ECO:0000313" key="3">
    <source>
        <dbReference type="Proteomes" id="UP000070383"/>
    </source>
</evidence>
<sequence length="153" mass="17878">MLVKHNYYPNYKVEIKASESRTNHVKFIFNDMNLIDGKNYTLSFYTKQSANGSGQFTIYFIQDNYKTFSRNIWNNANEKTVFKFKYERSRTPIAHIYSDVDLKTAGVSNMLYMIKLEEGDVPNLYVPSKASLPKDKQPLLPPEGQYKEIRPNN</sequence>
<dbReference type="RefSeq" id="WP_060929614.1">
    <property type="nucleotide sequence ID" value="NZ_KQ955281.1"/>
</dbReference>
<dbReference type="Proteomes" id="UP000070383">
    <property type="component" value="Unassembled WGS sequence"/>
</dbReference>
<dbReference type="EMBL" id="LRPM01000048">
    <property type="protein sequence ID" value="KWZ77564.1"/>
    <property type="molecule type" value="Genomic_DNA"/>
</dbReference>
<evidence type="ECO:0000256" key="1">
    <source>
        <dbReference type="SAM" id="MobiDB-lite"/>
    </source>
</evidence>
<proteinExistence type="predicted"/>
<protein>
    <submittedName>
        <fullName evidence="2">Uncharacterized protein</fullName>
    </submittedName>
</protein>